<keyword evidence="5" id="KW-1185">Reference proteome</keyword>
<feature type="domain" description="Bacterial repeat" evidence="3">
    <location>
        <begin position="417"/>
        <end position="485"/>
    </location>
</feature>
<feature type="domain" description="Bacterial repeat" evidence="3">
    <location>
        <begin position="343"/>
        <end position="411"/>
    </location>
</feature>
<dbReference type="EMBL" id="JAPFPW010000011">
    <property type="protein sequence ID" value="MCW7754377.1"/>
    <property type="molecule type" value="Genomic_DNA"/>
</dbReference>
<gene>
    <name evidence="4" type="ORF">OOT00_10310</name>
</gene>
<reference evidence="4 5" key="1">
    <citation type="submission" date="2022-11" db="EMBL/GenBank/DDBJ databases">
        <title>Desulfobotulus tamanensis H1 sp. nov. - anaerobic, alkaliphilic, sulphate reducing bacterium isolated from terrestrial mud volcano.</title>
        <authorList>
            <person name="Frolova A."/>
            <person name="Merkel A.Y."/>
            <person name="Slobodkin A.I."/>
        </authorList>
    </citation>
    <scope>NUCLEOTIDE SEQUENCE [LARGE SCALE GENOMIC DNA]</scope>
    <source>
        <strain evidence="4 5">H1</strain>
    </source>
</reference>
<dbReference type="InterPro" id="IPR044060">
    <property type="entry name" value="Bacterial_rp_domain"/>
</dbReference>
<proteinExistence type="predicted"/>
<evidence type="ECO:0000259" key="3">
    <source>
        <dbReference type="Pfam" id="PF18998"/>
    </source>
</evidence>
<comment type="caution">
    <text evidence="4">The sequence shown here is derived from an EMBL/GenBank/DDBJ whole genome shotgun (WGS) entry which is preliminary data.</text>
</comment>
<feature type="signal peptide" evidence="2">
    <location>
        <begin position="1"/>
        <end position="27"/>
    </location>
</feature>
<dbReference type="Proteomes" id="UP001209681">
    <property type="component" value="Unassembled WGS sequence"/>
</dbReference>
<evidence type="ECO:0000313" key="5">
    <source>
        <dbReference type="Proteomes" id="UP001209681"/>
    </source>
</evidence>
<accession>A0ABT3NA91</accession>
<protein>
    <recommendedName>
        <fullName evidence="3">Bacterial repeat domain-containing protein</fullName>
    </recommendedName>
</protein>
<feature type="region of interest" description="Disordered" evidence="1">
    <location>
        <begin position="89"/>
        <end position="114"/>
    </location>
</feature>
<feature type="chain" id="PRO_5045406679" description="Bacterial repeat domain-containing protein" evidence="2">
    <location>
        <begin position="28"/>
        <end position="1037"/>
    </location>
</feature>
<evidence type="ECO:0000256" key="1">
    <source>
        <dbReference type="SAM" id="MobiDB-lite"/>
    </source>
</evidence>
<organism evidence="4 5">
    <name type="scientific">Desulfobotulus pelophilus</name>
    <dbReference type="NCBI Taxonomy" id="2823377"/>
    <lineage>
        <taxon>Bacteria</taxon>
        <taxon>Pseudomonadati</taxon>
        <taxon>Thermodesulfobacteriota</taxon>
        <taxon>Desulfobacteria</taxon>
        <taxon>Desulfobacterales</taxon>
        <taxon>Desulfobacteraceae</taxon>
        <taxon>Desulfobotulus</taxon>
    </lineage>
</organism>
<name>A0ABT3NA91_9BACT</name>
<evidence type="ECO:0000313" key="4">
    <source>
        <dbReference type="EMBL" id="MCW7754377.1"/>
    </source>
</evidence>
<keyword evidence="2" id="KW-0732">Signal</keyword>
<feature type="region of interest" description="Disordered" evidence="1">
    <location>
        <begin position="1004"/>
        <end position="1025"/>
    </location>
</feature>
<dbReference type="Pfam" id="PF18998">
    <property type="entry name" value="Flg_new_2"/>
    <property type="match status" value="2"/>
</dbReference>
<sequence>MKIVKNCISMVIILCLLAIFLNRKAEAFDGTGENPVTMGEKLIKAHDALLGRVTETFYRNDKYVFDNQGKFHVDCSYWVGKILERLDTSTPDPERPSPYFNDFPKSSRTGAPVRPRAKDYYDRIIAIRDGAESRYWSSVGHIRDALPGDLIAYKDTDGDVTGNTGHVMIIYSTPRRISDDSYEVYIADATSSPHGSDTRNREGDYAAIFNYRALPNSKGRPSGVGIGKMVFSTPVGGVHTYRWRGNTPGSSPTKAGRDGILAIGRPIETFTVSTVSGFTDAIRPASSPVIQGNTTSFTLFPPSGYIIDQVRGCNGVLLGTTYTTGPVRADCTVEAAFRPQVHTVDARSGAGGKIQPDTRSVEHGQTASFAVSANSGYAIESVGGCNGSLSGNTYATGPISQDCTVVAVFKALPVQTYTLRYQAGANGTIFGPDMQTVREGGQGNFVTALADSGYIFVGWSDGSKENPRRDLNVKASISVSASFALSSFSIMDKDGNPAQTIRADLGDRVAFSISGGVAPEILQIRLNGSVLSQDGIFRQTSIGRYELDILKTGLYRIEVQDLSRKDMLDIFVYPRVGFVSKAQTAGAGGAVSVRIFMDGRAPSYPVRVPFETEGAAWILPENLRKGEIVFDEPQQEQDATQIAALVFEAPGEVSSVLDVDFVLGDPVHAQKSISLRHALTFTPNPQPPLIRLSLLQPDVSMPVTALVQGQGPGKISSHVVRNGLSDEFIYEWTFLGADGRLFHDSGDGSEWILDPTVFPPGLYDVSLRVSNASLGIASHAGIRFRILDVCPDPGAPGDGCGLLDFSENRIPDYLDPEHAYPHRVRLAADANLHAETVPGLRIRPGAVASAAGKQGIQIAMEDIVLYGGPSGSPALYPEDRGMQHHGPVFDFEITDFSSAGQSAFMIIPLSRDNRIQKGSILRIYDVQNGWQTFVEDSRNRIRSAPVTAAGLCPAPAADLYSDGLVEGNSCLFLEIEDGGPNDADRSMNGAVGFSWGLAVALSPSPLPSDNTGKTPSPVTEKGGSGGCMVGVLLSVSH</sequence>
<evidence type="ECO:0000256" key="2">
    <source>
        <dbReference type="SAM" id="SignalP"/>
    </source>
</evidence>
<dbReference type="RefSeq" id="WP_265425297.1">
    <property type="nucleotide sequence ID" value="NZ_JAPFPW010000011.1"/>
</dbReference>
<feature type="compositionally biased region" description="Polar residues" evidence="1">
    <location>
        <begin position="1007"/>
        <end position="1017"/>
    </location>
</feature>